<sequence length="420" mass="45286">MLGGSLRRQFVCRSRASIGRSFSSTPAVRADFTHVVVGGGVIGLAVSQRLAASHPDSTTLLLERHGQVGTETSSRNSEVIHAGLYYGAGSLKTKLCVRGKEQLYDFCERHAVPHRRTGKWIVAQTDGEREALEKLHLFARDEIHVPTRWVGEDEARREDPEVTAKTGILESVTSGIVDSHSLMLTLHGLFEDQGGVTALNSTLSAIEPLGGGGGDLPGSGGWRITVKDTETGEESSIETETLINCAGLGAADVHNMIAPPERRMKLYYAKGNYFSYASSHPKVKRLIYPMTMPGMGGLGTHLTLDMAGRIRFGPDVEWVDDASDLQVNDARLPLAISEIHRYLPGVDTSVLAADYAGIRPKLGKSGAVGQGKGFLDFYIKKEDGYEGWVNLLGMESPGLTSCLAIADLVEGMMYGGQEAQ</sequence>
<evidence type="ECO:0000313" key="10">
    <source>
        <dbReference type="EMBL" id="KAH6659820.1"/>
    </source>
</evidence>
<dbReference type="SUPFAM" id="SSF51905">
    <property type="entry name" value="FAD/NAD(P)-binding domain"/>
    <property type="match status" value="1"/>
</dbReference>
<comment type="similarity">
    <text evidence="6">Belongs to the L2HGDH family.</text>
</comment>
<evidence type="ECO:0000256" key="1">
    <source>
        <dbReference type="ARBA" id="ARBA00001974"/>
    </source>
</evidence>
<evidence type="ECO:0000256" key="3">
    <source>
        <dbReference type="ARBA" id="ARBA00022827"/>
    </source>
</evidence>
<organism evidence="10 11">
    <name type="scientific">Truncatella angustata</name>
    <dbReference type="NCBI Taxonomy" id="152316"/>
    <lineage>
        <taxon>Eukaryota</taxon>
        <taxon>Fungi</taxon>
        <taxon>Dikarya</taxon>
        <taxon>Ascomycota</taxon>
        <taxon>Pezizomycotina</taxon>
        <taxon>Sordariomycetes</taxon>
        <taxon>Xylariomycetidae</taxon>
        <taxon>Amphisphaeriales</taxon>
        <taxon>Sporocadaceae</taxon>
        <taxon>Truncatella</taxon>
    </lineage>
</organism>
<dbReference type="GeneID" id="70130247"/>
<comment type="caution">
    <text evidence="10">The sequence shown here is derived from an EMBL/GenBank/DDBJ whole genome shotgun (WGS) entry which is preliminary data.</text>
</comment>
<dbReference type="InterPro" id="IPR006076">
    <property type="entry name" value="FAD-dep_OxRdtase"/>
</dbReference>
<name>A0A9P8UX67_9PEZI</name>
<reference evidence="10" key="1">
    <citation type="journal article" date="2021" name="Nat. Commun.">
        <title>Genetic determinants of endophytism in the Arabidopsis root mycobiome.</title>
        <authorList>
            <person name="Mesny F."/>
            <person name="Miyauchi S."/>
            <person name="Thiergart T."/>
            <person name="Pickel B."/>
            <person name="Atanasova L."/>
            <person name="Karlsson M."/>
            <person name="Huettel B."/>
            <person name="Barry K.W."/>
            <person name="Haridas S."/>
            <person name="Chen C."/>
            <person name="Bauer D."/>
            <person name="Andreopoulos W."/>
            <person name="Pangilinan J."/>
            <person name="LaButti K."/>
            <person name="Riley R."/>
            <person name="Lipzen A."/>
            <person name="Clum A."/>
            <person name="Drula E."/>
            <person name="Henrissat B."/>
            <person name="Kohler A."/>
            <person name="Grigoriev I.V."/>
            <person name="Martin F.M."/>
            <person name="Hacquard S."/>
        </authorList>
    </citation>
    <scope>NUCLEOTIDE SEQUENCE</scope>
    <source>
        <strain evidence="10">MPI-SDFR-AT-0073</strain>
    </source>
</reference>
<comment type="catalytic activity">
    <reaction evidence="5">
        <text>(S)-2-hydroxyglutarate + A = 2-oxoglutarate + AH2</text>
        <dbReference type="Rhea" id="RHEA:21252"/>
        <dbReference type="ChEBI" id="CHEBI:13193"/>
        <dbReference type="ChEBI" id="CHEBI:16782"/>
        <dbReference type="ChEBI" id="CHEBI:16810"/>
        <dbReference type="ChEBI" id="CHEBI:17499"/>
        <dbReference type="EC" id="1.1.99.2"/>
    </reaction>
</comment>
<gene>
    <name evidence="10" type="ORF">BKA67DRAFT_545883</name>
</gene>
<dbReference type="EC" id="1.1.99.2" evidence="7"/>
<dbReference type="Gene3D" id="3.30.9.10">
    <property type="entry name" value="D-Amino Acid Oxidase, subunit A, domain 2"/>
    <property type="match status" value="1"/>
</dbReference>
<dbReference type="PANTHER" id="PTHR43104:SF4">
    <property type="entry name" value="L-2-HYDROXYGLUTARATE DEHYDROGENASE, MITOCHONDRIAL"/>
    <property type="match status" value="1"/>
</dbReference>
<evidence type="ECO:0000256" key="6">
    <source>
        <dbReference type="ARBA" id="ARBA00037941"/>
    </source>
</evidence>
<keyword evidence="3" id="KW-0274">FAD</keyword>
<protein>
    <recommendedName>
        <fullName evidence="8">L-2-hydroxyglutarate dehydrogenase, mitochondrial</fullName>
        <ecNumber evidence="7">1.1.99.2</ecNumber>
    </recommendedName>
</protein>
<dbReference type="Gene3D" id="3.50.50.60">
    <property type="entry name" value="FAD/NAD(P)-binding domain"/>
    <property type="match status" value="1"/>
</dbReference>
<evidence type="ECO:0000256" key="7">
    <source>
        <dbReference type="ARBA" id="ARBA00038878"/>
    </source>
</evidence>
<evidence type="ECO:0000256" key="4">
    <source>
        <dbReference type="ARBA" id="ARBA00023002"/>
    </source>
</evidence>
<dbReference type="Pfam" id="PF01266">
    <property type="entry name" value="DAO"/>
    <property type="match status" value="1"/>
</dbReference>
<dbReference type="InterPro" id="IPR036188">
    <property type="entry name" value="FAD/NAD-bd_sf"/>
</dbReference>
<dbReference type="OrthoDB" id="498204at2759"/>
<dbReference type="GO" id="GO:0047545">
    <property type="term" value="F:(S)-2-hydroxyglutarate dehydrogenase activity"/>
    <property type="evidence" value="ECO:0007669"/>
    <property type="project" value="UniProtKB-EC"/>
</dbReference>
<dbReference type="PANTHER" id="PTHR43104">
    <property type="entry name" value="L-2-HYDROXYGLUTARATE DEHYDROGENASE, MITOCHONDRIAL"/>
    <property type="match status" value="1"/>
</dbReference>
<dbReference type="EMBL" id="JAGPXC010000001">
    <property type="protein sequence ID" value="KAH6659820.1"/>
    <property type="molecule type" value="Genomic_DNA"/>
</dbReference>
<evidence type="ECO:0000256" key="8">
    <source>
        <dbReference type="ARBA" id="ARBA00041137"/>
    </source>
</evidence>
<proteinExistence type="inferred from homology"/>
<comment type="cofactor">
    <cofactor evidence="1">
        <name>FAD</name>
        <dbReference type="ChEBI" id="CHEBI:57692"/>
    </cofactor>
</comment>
<accession>A0A9P8UX67</accession>
<evidence type="ECO:0000256" key="5">
    <source>
        <dbReference type="ARBA" id="ARBA00036066"/>
    </source>
</evidence>
<evidence type="ECO:0000256" key="2">
    <source>
        <dbReference type="ARBA" id="ARBA00022630"/>
    </source>
</evidence>
<dbReference type="RefSeq" id="XP_045963951.1">
    <property type="nucleotide sequence ID" value="XM_046101355.1"/>
</dbReference>
<keyword evidence="11" id="KW-1185">Reference proteome</keyword>
<evidence type="ECO:0000313" key="11">
    <source>
        <dbReference type="Proteomes" id="UP000758603"/>
    </source>
</evidence>
<evidence type="ECO:0000259" key="9">
    <source>
        <dbReference type="Pfam" id="PF01266"/>
    </source>
</evidence>
<dbReference type="AlphaFoldDB" id="A0A9P8UX67"/>
<feature type="domain" description="FAD dependent oxidoreductase" evidence="9">
    <location>
        <begin position="35"/>
        <end position="409"/>
    </location>
</feature>
<keyword evidence="4" id="KW-0560">Oxidoreductase</keyword>
<dbReference type="Proteomes" id="UP000758603">
    <property type="component" value="Unassembled WGS sequence"/>
</dbReference>
<keyword evidence="2" id="KW-0285">Flavoprotein</keyword>